<dbReference type="InterPro" id="IPR035979">
    <property type="entry name" value="RBD_domain_sf"/>
</dbReference>
<dbReference type="InterPro" id="IPR012677">
    <property type="entry name" value="Nucleotide-bd_a/b_plait_sf"/>
</dbReference>
<dbReference type="SMART" id="SM00360">
    <property type="entry name" value="RRM"/>
    <property type="match status" value="1"/>
</dbReference>
<keyword evidence="1" id="KW-0694">RNA-binding</keyword>
<accession>A0AAE0A108</accession>
<comment type="caution">
    <text evidence="3">The sequence shown here is derived from an EMBL/GenBank/DDBJ whole genome shotgun (WGS) entry which is preliminary data.</text>
</comment>
<evidence type="ECO:0000256" key="1">
    <source>
        <dbReference type="PROSITE-ProRule" id="PRU00176"/>
    </source>
</evidence>
<proteinExistence type="predicted"/>
<dbReference type="Proteomes" id="UP001281410">
    <property type="component" value="Unassembled WGS sequence"/>
</dbReference>
<dbReference type="SUPFAM" id="SSF54928">
    <property type="entry name" value="RNA-binding domain, RBD"/>
    <property type="match status" value="1"/>
</dbReference>
<dbReference type="Gene3D" id="3.30.70.330">
    <property type="match status" value="1"/>
</dbReference>
<evidence type="ECO:0000313" key="3">
    <source>
        <dbReference type="EMBL" id="KAK3198031.1"/>
    </source>
</evidence>
<sequence length="550" mass="62296">MSRERVRVFGGERKYGGVAKKRNGDLEGNYDFRSNLVSVFIDNLNPVIDLKGLWSIFRSFGLVQDIYLSPKSRSRRSCFAFVRFATREEATRKKSSVISFKKKISGSDLNMYEGKKNYSVPETLHGTSYAEVVKGMDRVINYDGTMKEEIMEVMKWEEKSSNDSWLKCCVVSVLKKFIDVQVVIKGLLDNSIQSSSYYLGDKNILWVFKTTKERDIFIRYRFLWEDYFSSVGLWTNAITPQTRLSWLEFRGIPLNCWCKEFFMRLGWAVGEPLVVEEETLNRSVLNSGRVLVLLPFDSHGMSEGERLFGGNVSVLKKGGEVALKTLSNNSGAELDNLNKMNVDLAREKDVEDSLDRPIIISKGKGIVLKYQSRNIVGPKVNNGKIVLDKRLENGYERIGEGDDSDSSSNYDRIAGQSSHFPIVREEPSIVNSSQLKGGQIIIDLGIEERKKRNCYTKKNGVLVAINQDTIVGRNFDNLEEQRGNNLEVIAEPINALEDKISSPAISVSHISETLSQNLPSEVEEPENTVIRLQSKKLSRKDVDKSRAVRS</sequence>
<reference evidence="3" key="1">
    <citation type="journal article" date="2023" name="Plant J.">
        <title>Genome sequences and population genomics provide insights into the demographic history, inbreeding, and mutation load of two 'living fossil' tree species of Dipteronia.</title>
        <authorList>
            <person name="Feng Y."/>
            <person name="Comes H.P."/>
            <person name="Chen J."/>
            <person name="Zhu S."/>
            <person name="Lu R."/>
            <person name="Zhang X."/>
            <person name="Li P."/>
            <person name="Qiu J."/>
            <person name="Olsen K.M."/>
            <person name="Qiu Y."/>
        </authorList>
    </citation>
    <scope>NUCLEOTIDE SEQUENCE</scope>
    <source>
        <strain evidence="3">NBL</strain>
    </source>
</reference>
<dbReference type="AlphaFoldDB" id="A0AAE0A108"/>
<protein>
    <recommendedName>
        <fullName evidence="2">RRM domain-containing protein</fullName>
    </recommendedName>
</protein>
<keyword evidence="4" id="KW-1185">Reference proteome</keyword>
<dbReference type="EMBL" id="JANJYJ010000007">
    <property type="protein sequence ID" value="KAK3198031.1"/>
    <property type="molecule type" value="Genomic_DNA"/>
</dbReference>
<dbReference type="PROSITE" id="PS50102">
    <property type="entry name" value="RRM"/>
    <property type="match status" value="1"/>
</dbReference>
<name>A0AAE0A108_9ROSI</name>
<evidence type="ECO:0000313" key="4">
    <source>
        <dbReference type="Proteomes" id="UP001281410"/>
    </source>
</evidence>
<gene>
    <name evidence="3" type="ORF">Dsin_021446</name>
</gene>
<evidence type="ECO:0000259" key="2">
    <source>
        <dbReference type="PROSITE" id="PS50102"/>
    </source>
</evidence>
<feature type="domain" description="RRM" evidence="2">
    <location>
        <begin position="37"/>
        <end position="116"/>
    </location>
</feature>
<dbReference type="GO" id="GO:0003723">
    <property type="term" value="F:RNA binding"/>
    <property type="evidence" value="ECO:0007669"/>
    <property type="project" value="UniProtKB-UniRule"/>
</dbReference>
<dbReference type="Pfam" id="PF00076">
    <property type="entry name" value="RRM_1"/>
    <property type="match status" value="1"/>
</dbReference>
<dbReference type="InterPro" id="IPR000504">
    <property type="entry name" value="RRM_dom"/>
</dbReference>
<dbReference type="CDD" id="cd00590">
    <property type="entry name" value="RRM_SF"/>
    <property type="match status" value="1"/>
</dbReference>
<organism evidence="3 4">
    <name type="scientific">Dipteronia sinensis</name>
    <dbReference type="NCBI Taxonomy" id="43782"/>
    <lineage>
        <taxon>Eukaryota</taxon>
        <taxon>Viridiplantae</taxon>
        <taxon>Streptophyta</taxon>
        <taxon>Embryophyta</taxon>
        <taxon>Tracheophyta</taxon>
        <taxon>Spermatophyta</taxon>
        <taxon>Magnoliopsida</taxon>
        <taxon>eudicotyledons</taxon>
        <taxon>Gunneridae</taxon>
        <taxon>Pentapetalae</taxon>
        <taxon>rosids</taxon>
        <taxon>malvids</taxon>
        <taxon>Sapindales</taxon>
        <taxon>Sapindaceae</taxon>
        <taxon>Hippocastanoideae</taxon>
        <taxon>Acereae</taxon>
        <taxon>Dipteronia</taxon>
    </lineage>
</organism>